<accession>A0A1H6MSH5</accession>
<organism evidence="1 2">
    <name type="scientific">Rheinheimera pacifica</name>
    <dbReference type="NCBI Taxonomy" id="173990"/>
    <lineage>
        <taxon>Bacteria</taxon>
        <taxon>Pseudomonadati</taxon>
        <taxon>Pseudomonadota</taxon>
        <taxon>Gammaproteobacteria</taxon>
        <taxon>Chromatiales</taxon>
        <taxon>Chromatiaceae</taxon>
        <taxon>Rheinheimera</taxon>
    </lineage>
</organism>
<dbReference type="AlphaFoldDB" id="A0A1H6MSH5"/>
<protein>
    <submittedName>
        <fullName evidence="1">Uncharacterized protein</fullName>
    </submittedName>
</protein>
<sequence>MLGKLFGVDTWNGQNLIRIDIDNPTSLNPRLPTHNNSGANANFVPGGKTSGGISEVVVDVIPPEKVWVTPVKPISEGRK</sequence>
<keyword evidence="2" id="KW-1185">Reference proteome</keyword>
<evidence type="ECO:0000313" key="1">
    <source>
        <dbReference type="EMBL" id="SEI04905.1"/>
    </source>
</evidence>
<reference evidence="2" key="1">
    <citation type="submission" date="2016-10" db="EMBL/GenBank/DDBJ databases">
        <authorList>
            <person name="Varghese N."/>
            <person name="Submissions S."/>
        </authorList>
    </citation>
    <scope>NUCLEOTIDE SEQUENCE [LARGE SCALE GENOMIC DNA]</scope>
    <source>
        <strain evidence="2">DSM 17616</strain>
    </source>
</reference>
<dbReference type="STRING" id="173990.SAMN05660691_03101"/>
<dbReference type="EMBL" id="FNXF01000013">
    <property type="protein sequence ID" value="SEI04905.1"/>
    <property type="molecule type" value="Genomic_DNA"/>
</dbReference>
<gene>
    <name evidence="1" type="ORF">SAMN05660691_03101</name>
</gene>
<dbReference type="Proteomes" id="UP000199371">
    <property type="component" value="Unassembled WGS sequence"/>
</dbReference>
<evidence type="ECO:0000313" key="2">
    <source>
        <dbReference type="Proteomes" id="UP000199371"/>
    </source>
</evidence>
<proteinExistence type="predicted"/>
<name>A0A1H6MSH5_9GAMM</name>